<name>A0A1I2HIX2_9BACT</name>
<sequence>MRNIIICQFVMLSLFLVGCGSESEDTTKSLQPANGGRYYGGVFRLNESEYIKNLFPHNIVDVYSYRVAAQIYEGLFKFDQGGNLKVIPALAESYEVDDSYTVYTFKLRKGVLFHDDACFPGGTGREVTAEDVKYCFTRLCTQDRNNRAFDIFDGVVKGARAYYDATVGGKTPSTEIEGIKVIDKYTIQITLEAPNVLFLTHLARPQTFIFPKEAYEKYGNEMRVKAVGTGPYKVASIDEDIKIKLVKNDKYYRKDKHGNQLPFIDAIEINFIRDKKTELFEFRKGNLDMMYRLPTDYIIEILEETQVEDGGLSKYELQREPEMQTQIFSFMSMDGVFKDVNVRKAFSFAIDRKKILDFVLNGEGYEPGMHGLTPPSFPDYDITKIHGYDFNIDSAQYYLAKAGFPKGQGFPKITLDLNPEGDRHSNVALEVQKQLRDVLNVQLEINILPHAQITDKCLKGNFSLIRLSWVADYPSPQNFLWMFYSKYVTPLGENSYPNIPRYKNEKFDRLYEKAIASTSSVEANKLFMDAENLAMRDAPIIVLWYDECYRLLSSRVKNFQNNPMQYRDFSEVYFEPETSNASEKEGDN</sequence>
<dbReference type="AlphaFoldDB" id="A0A1I2HIX2"/>
<dbReference type="CDD" id="cd00995">
    <property type="entry name" value="PBP2_NikA_DppA_OppA_like"/>
    <property type="match status" value="1"/>
</dbReference>
<accession>A0A1I2HIX2</accession>
<evidence type="ECO:0000256" key="3">
    <source>
        <dbReference type="ARBA" id="ARBA00022448"/>
    </source>
</evidence>
<dbReference type="InterPro" id="IPR030678">
    <property type="entry name" value="Peptide/Ni-bd"/>
</dbReference>
<dbReference type="GO" id="GO:0043190">
    <property type="term" value="C:ATP-binding cassette (ABC) transporter complex"/>
    <property type="evidence" value="ECO:0007669"/>
    <property type="project" value="InterPro"/>
</dbReference>
<evidence type="ECO:0000256" key="2">
    <source>
        <dbReference type="ARBA" id="ARBA00005695"/>
    </source>
</evidence>
<evidence type="ECO:0000256" key="1">
    <source>
        <dbReference type="ARBA" id="ARBA00004196"/>
    </source>
</evidence>
<dbReference type="SUPFAM" id="SSF53850">
    <property type="entry name" value="Periplasmic binding protein-like II"/>
    <property type="match status" value="1"/>
</dbReference>
<feature type="domain" description="Solute-binding protein family 5" evidence="5">
    <location>
        <begin position="85"/>
        <end position="486"/>
    </location>
</feature>
<protein>
    <submittedName>
        <fullName evidence="6">Peptide/nickel transport system substrate-binding protein</fullName>
    </submittedName>
</protein>
<dbReference type="GO" id="GO:0015833">
    <property type="term" value="P:peptide transport"/>
    <property type="evidence" value="ECO:0007669"/>
    <property type="project" value="TreeGrafter"/>
</dbReference>
<dbReference type="Gene3D" id="3.10.105.10">
    <property type="entry name" value="Dipeptide-binding Protein, Domain 3"/>
    <property type="match status" value="1"/>
</dbReference>
<keyword evidence="4" id="KW-0732">Signal</keyword>
<evidence type="ECO:0000256" key="4">
    <source>
        <dbReference type="ARBA" id="ARBA00022729"/>
    </source>
</evidence>
<keyword evidence="3" id="KW-0813">Transport</keyword>
<dbReference type="Proteomes" id="UP000199513">
    <property type="component" value="Unassembled WGS sequence"/>
</dbReference>
<dbReference type="GO" id="GO:1904680">
    <property type="term" value="F:peptide transmembrane transporter activity"/>
    <property type="evidence" value="ECO:0007669"/>
    <property type="project" value="TreeGrafter"/>
</dbReference>
<gene>
    <name evidence="6" type="ORF">SAMN04488541_102458</name>
</gene>
<dbReference type="Gene3D" id="3.90.76.10">
    <property type="entry name" value="Dipeptide-binding Protein, Domain 1"/>
    <property type="match status" value="1"/>
</dbReference>
<comment type="similarity">
    <text evidence="2">Belongs to the bacterial solute-binding protein 5 family.</text>
</comment>
<dbReference type="PANTHER" id="PTHR30290:SF10">
    <property type="entry name" value="PERIPLASMIC OLIGOPEPTIDE-BINDING PROTEIN-RELATED"/>
    <property type="match status" value="1"/>
</dbReference>
<keyword evidence="7" id="KW-1185">Reference proteome</keyword>
<evidence type="ECO:0000313" key="6">
    <source>
        <dbReference type="EMBL" id="SFF30074.1"/>
    </source>
</evidence>
<dbReference type="InterPro" id="IPR039424">
    <property type="entry name" value="SBP_5"/>
</dbReference>
<evidence type="ECO:0000313" key="7">
    <source>
        <dbReference type="Proteomes" id="UP000199513"/>
    </source>
</evidence>
<evidence type="ECO:0000259" key="5">
    <source>
        <dbReference type="Pfam" id="PF00496"/>
    </source>
</evidence>
<proteinExistence type="inferred from homology"/>
<dbReference type="GO" id="GO:0030288">
    <property type="term" value="C:outer membrane-bounded periplasmic space"/>
    <property type="evidence" value="ECO:0007669"/>
    <property type="project" value="UniProtKB-ARBA"/>
</dbReference>
<comment type="subcellular location">
    <subcellularLocation>
        <location evidence="1">Cell envelope</location>
    </subcellularLocation>
</comment>
<dbReference type="InterPro" id="IPR000914">
    <property type="entry name" value="SBP_5_dom"/>
</dbReference>
<dbReference type="Gene3D" id="3.40.190.10">
    <property type="entry name" value="Periplasmic binding protein-like II"/>
    <property type="match status" value="1"/>
</dbReference>
<reference evidence="6 7" key="1">
    <citation type="submission" date="2016-10" db="EMBL/GenBank/DDBJ databases">
        <authorList>
            <person name="de Groot N.N."/>
        </authorList>
    </citation>
    <scope>NUCLEOTIDE SEQUENCE [LARGE SCALE GENOMIC DNA]</scope>
    <source>
        <strain>GEY</strain>
        <strain evidence="7">DSM 9560</strain>
    </source>
</reference>
<organism evidence="6 7">
    <name type="scientific">Thermoflexibacter ruber</name>
    <dbReference type="NCBI Taxonomy" id="1003"/>
    <lineage>
        <taxon>Bacteria</taxon>
        <taxon>Pseudomonadati</taxon>
        <taxon>Bacteroidota</taxon>
        <taxon>Cytophagia</taxon>
        <taxon>Cytophagales</taxon>
        <taxon>Thermoflexibacteraceae</taxon>
        <taxon>Thermoflexibacter</taxon>
    </lineage>
</organism>
<dbReference type="Pfam" id="PF00496">
    <property type="entry name" value="SBP_bac_5"/>
    <property type="match status" value="1"/>
</dbReference>
<dbReference type="PROSITE" id="PS51257">
    <property type="entry name" value="PROKAR_LIPOPROTEIN"/>
    <property type="match status" value="1"/>
</dbReference>
<dbReference type="PIRSF" id="PIRSF002741">
    <property type="entry name" value="MppA"/>
    <property type="match status" value="1"/>
</dbReference>
<dbReference type="EMBL" id="FONY01000024">
    <property type="protein sequence ID" value="SFF30074.1"/>
    <property type="molecule type" value="Genomic_DNA"/>
</dbReference>
<dbReference type="PANTHER" id="PTHR30290">
    <property type="entry name" value="PERIPLASMIC BINDING COMPONENT OF ABC TRANSPORTER"/>
    <property type="match status" value="1"/>
</dbReference>
<dbReference type="STRING" id="1003.SAMN04488541_102458"/>
<dbReference type="RefSeq" id="WP_245764063.1">
    <property type="nucleotide sequence ID" value="NZ_FONY01000024.1"/>
</dbReference>